<gene>
    <name evidence="1" type="ORF">GLW08_10395</name>
</gene>
<proteinExistence type="predicted"/>
<organism evidence="1 2">
    <name type="scientific">Pontibacillus yanchengensis</name>
    <dbReference type="NCBI Taxonomy" id="462910"/>
    <lineage>
        <taxon>Bacteria</taxon>
        <taxon>Bacillati</taxon>
        <taxon>Bacillota</taxon>
        <taxon>Bacilli</taxon>
        <taxon>Bacillales</taxon>
        <taxon>Bacillaceae</taxon>
        <taxon>Pontibacillus</taxon>
    </lineage>
</organism>
<comment type="caution">
    <text evidence="1">The sequence shown here is derived from an EMBL/GenBank/DDBJ whole genome shotgun (WGS) entry which is preliminary data.</text>
</comment>
<accession>A0ACC7VGL5</accession>
<name>A0ACC7VGL5_9BACI</name>
<protein>
    <submittedName>
        <fullName evidence="1">Uncharacterized protein</fullName>
    </submittedName>
</protein>
<keyword evidence="2" id="KW-1185">Reference proteome</keyword>
<dbReference type="EMBL" id="WMEU01000003">
    <property type="protein sequence ID" value="MYL53745.1"/>
    <property type="molecule type" value="Genomic_DNA"/>
</dbReference>
<evidence type="ECO:0000313" key="2">
    <source>
        <dbReference type="Proteomes" id="UP000466692"/>
    </source>
</evidence>
<dbReference type="Proteomes" id="UP000466692">
    <property type="component" value="Unassembled WGS sequence"/>
</dbReference>
<sequence>MNSKELWDEVLKMMKEEVPRASFKTWLDNTEATIQNDVLIVTARDGFSADWLKVRFKDLISEKVKEITNQDYTIEIKCEGNTSYYEETFKHLIDSSLRDTNDGEKKKSNEEHINRLYELIEEQQLDIRLLKRLVLELMSK</sequence>
<reference evidence="1" key="1">
    <citation type="submission" date="2019-11" db="EMBL/GenBank/DDBJ databases">
        <title>Genome sequences of 17 halophilic strains isolated from different environments.</title>
        <authorList>
            <person name="Furrow R.E."/>
        </authorList>
    </citation>
    <scope>NUCLEOTIDE SEQUENCE</scope>
    <source>
        <strain evidence="1">22510_22_Filter</strain>
    </source>
</reference>
<evidence type="ECO:0000313" key="1">
    <source>
        <dbReference type="EMBL" id="MYL53745.1"/>
    </source>
</evidence>